<reference evidence="8" key="1">
    <citation type="journal article" date="2010" name="Genome Res.">
        <title>Population genomic sequencing of Coccidioides fungi reveals recent hybridization and transposon control.</title>
        <authorList>
            <person name="Neafsey D.E."/>
            <person name="Barker B.M."/>
            <person name="Sharpton T.J."/>
            <person name="Stajich J.E."/>
            <person name="Park D.J."/>
            <person name="Whiston E."/>
            <person name="Hung C.-Y."/>
            <person name="McMahan C."/>
            <person name="White J."/>
            <person name="Sykes S."/>
            <person name="Heiman D."/>
            <person name="Young S."/>
            <person name="Zeng Q."/>
            <person name="Abouelleil A."/>
            <person name="Aftuck L."/>
            <person name="Bessette D."/>
            <person name="Brown A."/>
            <person name="FitzGerald M."/>
            <person name="Lui A."/>
            <person name="Macdonald J.P."/>
            <person name="Priest M."/>
            <person name="Orbach M.J."/>
            <person name="Galgiani J.N."/>
            <person name="Kirkland T.N."/>
            <person name="Cole G.T."/>
            <person name="Birren B.W."/>
            <person name="Henn M.R."/>
            <person name="Taylor J.W."/>
            <person name="Rounsley S.D."/>
        </authorList>
    </citation>
    <scope>NUCLEOTIDE SEQUENCE [LARGE SCALE GENOMIC DNA]</scope>
    <source>
        <strain evidence="8">RMSCC 2394</strain>
    </source>
</reference>
<evidence type="ECO:0000256" key="4">
    <source>
        <dbReference type="ARBA" id="ARBA00023136"/>
    </source>
</evidence>
<evidence type="ECO:0000256" key="2">
    <source>
        <dbReference type="ARBA" id="ARBA00022692"/>
    </source>
</evidence>
<feature type="region of interest" description="Disordered" evidence="5">
    <location>
        <begin position="269"/>
        <end position="343"/>
    </location>
</feature>
<sequence>MTNRCDAVDFNDDNVPWAYCPSFPAAILFAAVFCLLTIAHTAQLFLSRKKFCWVIVMAAIWETIGFSLRAYSTQNLRSIGPVVPSQLLIILSPLWLNAFVYMVLGRMIYFFLPEKRCFGISAKKLTMLFVILDITAFLVQGTGGSMLSGDDPKTVNLGKYIYMGGIGFQEFFILIFFALAVRFHYKMNYVETIHPPAYRWRPLLYTVYAGLVLITIRVIYRLCEYSQGVDTPLSKSETAFYVLDAATMAVAIFLFSIFHPGRFLVGPESEFPKKQKKSKANRNRDDTKSESRRSKRWARRRTEKNDVELSTDAEQFAAQELGQHELLERPSPGSAPGQNWGYR</sequence>
<evidence type="ECO:0000256" key="3">
    <source>
        <dbReference type="ARBA" id="ARBA00022989"/>
    </source>
</evidence>
<keyword evidence="4 6" id="KW-0472">Membrane</keyword>
<feature type="transmembrane region" description="Helical" evidence="6">
    <location>
        <begin position="125"/>
        <end position="148"/>
    </location>
</feature>
<protein>
    <submittedName>
        <fullName evidence="7">RTA1 domain containing protein</fullName>
    </submittedName>
</protein>
<evidence type="ECO:0000256" key="6">
    <source>
        <dbReference type="SAM" id="Phobius"/>
    </source>
</evidence>
<feature type="transmembrane region" description="Helical" evidence="6">
    <location>
        <begin position="202"/>
        <end position="220"/>
    </location>
</feature>
<dbReference type="GO" id="GO:0016020">
    <property type="term" value="C:membrane"/>
    <property type="evidence" value="ECO:0007669"/>
    <property type="project" value="UniProtKB-SubCell"/>
</dbReference>
<feature type="transmembrane region" description="Helical" evidence="6">
    <location>
        <begin position="51"/>
        <end position="71"/>
    </location>
</feature>
<comment type="subcellular location">
    <subcellularLocation>
        <location evidence="1">Membrane</location>
        <topology evidence="1">Multi-pass membrane protein</topology>
    </subcellularLocation>
</comment>
<dbReference type="PANTHER" id="PTHR31465">
    <property type="entry name" value="PROTEIN RTA1-RELATED"/>
    <property type="match status" value="1"/>
</dbReference>
<evidence type="ECO:0000313" key="7">
    <source>
        <dbReference type="EMBL" id="KMP07870.1"/>
    </source>
</evidence>
<evidence type="ECO:0000313" key="8">
    <source>
        <dbReference type="Proteomes" id="UP000054565"/>
    </source>
</evidence>
<feature type="compositionally biased region" description="Basic and acidic residues" evidence="5">
    <location>
        <begin position="282"/>
        <end position="292"/>
    </location>
</feature>
<dbReference type="AlphaFoldDB" id="A0A0J6YJP0"/>
<feature type="transmembrane region" description="Helical" evidence="6">
    <location>
        <begin position="16"/>
        <end position="39"/>
    </location>
</feature>
<dbReference type="STRING" id="404692.A0A0J6YJP0"/>
<evidence type="ECO:0000256" key="5">
    <source>
        <dbReference type="SAM" id="MobiDB-lite"/>
    </source>
</evidence>
<feature type="compositionally biased region" description="Basic residues" evidence="5">
    <location>
        <begin position="293"/>
        <end position="302"/>
    </location>
</feature>
<keyword evidence="2 6" id="KW-0812">Transmembrane</keyword>
<evidence type="ECO:0000256" key="1">
    <source>
        <dbReference type="ARBA" id="ARBA00004141"/>
    </source>
</evidence>
<keyword evidence="3 6" id="KW-1133">Transmembrane helix</keyword>
<name>A0A0J6YJP0_COCIT</name>
<dbReference type="InterPro" id="IPR007568">
    <property type="entry name" value="RTA1"/>
</dbReference>
<dbReference type="OrthoDB" id="5384040at2759"/>
<feature type="transmembrane region" description="Helical" evidence="6">
    <location>
        <begin position="240"/>
        <end position="258"/>
    </location>
</feature>
<accession>A0A0J6YJP0</accession>
<gene>
    <name evidence="7" type="ORF">CIRG_07551</name>
</gene>
<organism evidence="7 8">
    <name type="scientific">Coccidioides immitis RMSCC 2394</name>
    <dbReference type="NCBI Taxonomy" id="404692"/>
    <lineage>
        <taxon>Eukaryota</taxon>
        <taxon>Fungi</taxon>
        <taxon>Dikarya</taxon>
        <taxon>Ascomycota</taxon>
        <taxon>Pezizomycotina</taxon>
        <taxon>Eurotiomycetes</taxon>
        <taxon>Eurotiomycetidae</taxon>
        <taxon>Onygenales</taxon>
        <taxon>Onygenaceae</taxon>
        <taxon>Coccidioides</taxon>
    </lineage>
</organism>
<dbReference type="PANTHER" id="PTHR31465:SF15">
    <property type="entry name" value="LIPID TRANSPORTER ATNI-RELATED"/>
    <property type="match status" value="1"/>
</dbReference>
<dbReference type="EMBL" id="DS028097">
    <property type="protein sequence ID" value="KMP07870.1"/>
    <property type="molecule type" value="Genomic_DNA"/>
</dbReference>
<proteinExistence type="predicted"/>
<dbReference type="Pfam" id="PF04479">
    <property type="entry name" value="RTA1"/>
    <property type="match status" value="1"/>
</dbReference>
<feature type="transmembrane region" description="Helical" evidence="6">
    <location>
        <begin position="83"/>
        <end position="104"/>
    </location>
</feature>
<dbReference type="Proteomes" id="UP000054565">
    <property type="component" value="Unassembled WGS sequence"/>
</dbReference>
<feature type="transmembrane region" description="Helical" evidence="6">
    <location>
        <begin position="160"/>
        <end position="181"/>
    </location>
</feature>